<sequence length="118" mass="13125">MPTWPATLTFFSARGGYTLTSPEGNTIETAMSVGPPKKRRRSSAGPRLFKGRIDNLPVAQLAVFEAFFHDDLLDGALSFEAVDPLTLVTRTYRFVDTFEVRPGKPLRVRIDADLRILA</sequence>
<dbReference type="Proteomes" id="UP000019063">
    <property type="component" value="Unassembled WGS sequence"/>
</dbReference>
<name>W4HER5_9RHOB</name>
<dbReference type="eggNOG" id="ENOG5032KMW">
    <property type="taxonomic scope" value="Bacteria"/>
</dbReference>
<accession>W4HER5</accession>
<dbReference type="AlphaFoldDB" id="W4HER5"/>
<evidence type="ECO:0000313" key="3">
    <source>
        <dbReference type="Proteomes" id="UP000019063"/>
    </source>
</evidence>
<reference evidence="2 3" key="1">
    <citation type="journal article" date="2014" name="Antonie Van Leeuwenhoek">
        <title>Roseivivax atlanticus sp. nov., isolated from surface seawater of the Atlantic Ocean.</title>
        <authorList>
            <person name="Li G."/>
            <person name="Lai Q."/>
            <person name="Liu X."/>
            <person name="Sun F."/>
            <person name="Shao Z."/>
        </authorList>
    </citation>
    <scope>NUCLEOTIDE SEQUENCE [LARGE SCALE GENOMIC DNA]</scope>
    <source>
        <strain evidence="2 3">22II-s10s</strain>
    </source>
</reference>
<feature type="region of interest" description="Disordered" evidence="1">
    <location>
        <begin position="22"/>
        <end position="45"/>
    </location>
</feature>
<dbReference type="EMBL" id="AQQW01000015">
    <property type="protein sequence ID" value="ETW11204.1"/>
    <property type="molecule type" value="Genomic_DNA"/>
</dbReference>
<dbReference type="RefSeq" id="WP_043846762.1">
    <property type="nucleotide sequence ID" value="NZ_AQQW01000015.1"/>
</dbReference>
<comment type="caution">
    <text evidence="2">The sequence shown here is derived from an EMBL/GenBank/DDBJ whole genome shotgun (WGS) entry which is preliminary data.</text>
</comment>
<protein>
    <submittedName>
        <fullName evidence="2">Uncharacterized protein</fullName>
    </submittedName>
</protein>
<evidence type="ECO:0000313" key="2">
    <source>
        <dbReference type="EMBL" id="ETW11204.1"/>
    </source>
</evidence>
<proteinExistence type="predicted"/>
<dbReference type="STRING" id="1379903.ATO8_18660"/>
<gene>
    <name evidence="2" type="ORF">ATO8_18660</name>
</gene>
<keyword evidence="3" id="KW-1185">Reference proteome</keyword>
<organism evidence="2 3">
    <name type="scientific">Roseivivax marinus</name>
    <dbReference type="NCBI Taxonomy" id="1379903"/>
    <lineage>
        <taxon>Bacteria</taxon>
        <taxon>Pseudomonadati</taxon>
        <taxon>Pseudomonadota</taxon>
        <taxon>Alphaproteobacteria</taxon>
        <taxon>Rhodobacterales</taxon>
        <taxon>Roseobacteraceae</taxon>
        <taxon>Roseivivax</taxon>
    </lineage>
</organism>
<evidence type="ECO:0000256" key="1">
    <source>
        <dbReference type="SAM" id="MobiDB-lite"/>
    </source>
</evidence>